<evidence type="ECO:0008006" key="3">
    <source>
        <dbReference type="Google" id="ProtNLM"/>
    </source>
</evidence>
<organism evidence="1 2">
    <name type="scientific">Sanguibacteroides justesenii</name>
    <dbReference type="NCBI Taxonomy" id="1547597"/>
    <lineage>
        <taxon>Bacteria</taxon>
        <taxon>Pseudomonadati</taxon>
        <taxon>Bacteroidota</taxon>
        <taxon>Bacteroidia</taxon>
        <taxon>Bacteroidales</taxon>
        <taxon>Porphyromonadaceae</taxon>
        <taxon>Sanguibacteroides</taxon>
    </lineage>
</organism>
<dbReference type="PANTHER" id="PTHR36849">
    <property type="entry name" value="CYTOPLASMIC PROTEIN-RELATED"/>
    <property type="match status" value="1"/>
</dbReference>
<keyword evidence="2" id="KW-1185">Reference proteome</keyword>
<dbReference type="InterPro" id="IPR052552">
    <property type="entry name" value="YeaO-like"/>
</dbReference>
<evidence type="ECO:0000313" key="2">
    <source>
        <dbReference type="Proteomes" id="UP000031980"/>
    </source>
</evidence>
<dbReference type="Pfam" id="PF22752">
    <property type="entry name" value="DUF488-N3i"/>
    <property type="match status" value="1"/>
</dbReference>
<proteinExistence type="predicted"/>
<dbReference type="RefSeq" id="WP_041504937.1">
    <property type="nucleotide sequence ID" value="NZ_JPIU01000037.1"/>
</dbReference>
<comment type="caution">
    <text evidence="1">The sequence shown here is derived from an EMBL/GenBank/DDBJ whole genome shotgun (WGS) entry which is preliminary data.</text>
</comment>
<gene>
    <name evidence="1" type="ORF">BA92_04415</name>
</gene>
<dbReference type="Proteomes" id="UP000031980">
    <property type="component" value="Unassembled WGS sequence"/>
</dbReference>
<dbReference type="EMBL" id="JPIU01000037">
    <property type="protein sequence ID" value="KIO45707.1"/>
    <property type="molecule type" value="Genomic_DNA"/>
</dbReference>
<dbReference type="PANTHER" id="PTHR36849:SF1">
    <property type="entry name" value="CYTOPLASMIC PROTEIN"/>
    <property type="match status" value="1"/>
</dbReference>
<accession>A0A0C3NHU7</accession>
<reference evidence="1 2" key="1">
    <citation type="submission" date="2014-07" db="EMBL/GenBank/DDBJ databases">
        <title>Porphyromonadaceae bacterium OUH 308042 = ATCC BAA-2681 = DSM 28342 draft genome.</title>
        <authorList>
            <person name="Sydenham T.V."/>
            <person name="Hasman H."/>
            <person name="Justensen U.S."/>
        </authorList>
    </citation>
    <scope>NUCLEOTIDE SEQUENCE [LARGE SCALE GENOMIC DNA]</scope>
    <source>
        <strain evidence="1 2">OUH 308042</strain>
    </source>
</reference>
<sequence length="121" mass="14296">MTKIQLKRVYDDPEKTDGVRVFVDRLWPRGMKKGDVHYDIWAKEITPSPDLRKWFHVDPENRWNDFASTYGKELEHSDAARQFVEAIKSYSVVTLLYASRNKEHNHAEVLKSFLEKELSKS</sequence>
<dbReference type="AlphaFoldDB" id="A0A0C3NHU7"/>
<name>A0A0C3NHU7_9PORP</name>
<protein>
    <recommendedName>
        <fullName evidence="3">DUF488 domain-containing protein</fullName>
    </recommendedName>
</protein>
<evidence type="ECO:0000313" key="1">
    <source>
        <dbReference type="EMBL" id="KIO45707.1"/>
    </source>
</evidence>